<feature type="chain" id="PRO_5020383759" evidence="8">
    <location>
        <begin position="25"/>
        <end position="991"/>
    </location>
</feature>
<organism evidence="10 11">
    <name type="scientific">Edaphobacter modestus</name>
    <dbReference type="NCBI Taxonomy" id="388466"/>
    <lineage>
        <taxon>Bacteria</taxon>
        <taxon>Pseudomonadati</taxon>
        <taxon>Acidobacteriota</taxon>
        <taxon>Terriglobia</taxon>
        <taxon>Terriglobales</taxon>
        <taxon>Acidobacteriaceae</taxon>
        <taxon>Edaphobacter</taxon>
    </lineage>
</organism>
<dbReference type="AlphaFoldDB" id="A0A4Q7YGX5"/>
<dbReference type="PANTHER" id="PTHR30069:SF29">
    <property type="entry name" value="HEMOGLOBIN AND HEMOGLOBIN-HAPTOGLOBIN-BINDING PROTEIN 1-RELATED"/>
    <property type="match status" value="1"/>
</dbReference>
<dbReference type="GO" id="GO:0009279">
    <property type="term" value="C:cell outer membrane"/>
    <property type="evidence" value="ECO:0007669"/>
    <property type="project" value="UniProtKB-SubCell"/>
</dbReference>
<dbReference type="OrthoDB" id="9764669at2"/>
<dbReference type="SUPFAM" id="SSF56935">
    <property type="entry name" value="Porins"/>
    <property type="match status" value="1"/>
</dbReference>
<keyword evidence="7" id="KW-0998">Cell outer membrane</keyword>
<keyword evidence="10" id="KW-0645">Protease</keyword>
<evidence type="ECO:0000256" key="4">
    <source>
        <dbReference type="ARBA" id="ARBA00022692"/>
    </source>
</evidence>
<keyword evidence="4" id="KW-0812">Transmembrane</keyword>
<keyword evidence="6" id="KW-0472">Membrane</keyword>
<evidence type="ECO:0000313" key="11">
    <source>
        <dbReference type="Proteomes" id="UP000292958"/>
    </source>
</evidence>
<evidence type="ECO:0000256" key="8">
    <source>
        <dbReference type="SAM" id="SignalP"/>
    </source>
</evidence>
<dbReference type="InterPro" id="IPR057601">
    <property type="entry name" value="Oar-like_b-barrel"/>
</dbReference>
<dbReference type="Gene3D" id="2.60.40.1120">
    <property type="entry name" value="Carboxypeptidase-like, regulatory domain"/>
    <property type="match status" value="1"/>
</dbReference>
<evidence type="ECO:0000256" key="6">
    <source>
        <dbReference type="ARBA" id="ARBA00023136"/>
    </source>
</evidence>
<keyword evidence="2" id="KW-0813">Transport</keyword>
<dbReference type="EMBL" id="SHKW01000002">
    <property type="protein sequence ID" value="RZU35645.1"/>
    <property type="molecule type" value="Genomic_DNA"/>
</dbReference>
<dbReference type="Pfam" id="PF25183">
    <property type="entry name" value="OMP_b-brl_4"/>
    <property type="match status" value="2"/>
</dbReference>
<dbReference type="SUPFAM" id="SSF49452">
    <property type="entry name" value="Starch-binding domain-like"/>
    <property type="match status" value="1"/>
</dbReference>
<dbReference type="InterPro" id="IPR013784">
    <property type="entry name" value="Carb-bd-like_fold"/>
</dbReference>
<evidence type="ECO:0000256" key="7">
    <source>
        <dbReference type="ARBA" id="ARBA00023237"/>
    </source>
</evidence>
<name>A0A4Q7YGX5_9BACT</name>
<keyword evidence="10" id="KW-0121">Carboxypeptidase</keyword>
<sequence>MRISRSYQLLLTLTLLLFCRPSWAQLNTADVTGFVGDRTNAAIVGAAVQMTNISTGVQRGAKTNTSGRFVIPALIPGNYTVQILKTGFAAAQLENITLRAGEVRDLQVKMEVGATNQVVDVVTSDLINTDNPEQITTLGSHQIDLLPTASRDWTSLVTQGNGLAMNNSRGTLIMNGLPSGGFRFTVDGVDAEGQPSLPSFSQYQNYNLIKGVSKEAIQEVSITRGIASADVGGTMSGNVNVITKSGTDQMHGDVFWLNNITVFNARNQFVNTRQPIIYNQYAASLGGPIIPHKLFYFGAYEGYHLSSQSSVSGTVPTPQFRAAALAAQPVYKSWFDIFPDPNTPYKPTDTAALFQGSGSQTGQDNYGDLRVDYYPAKAWQTIFRYTRARPDQLTPNIAPLNPQTRLGYTEGGSASVLYTRNDFLSESRFGFNYNDEKRVNGLWTLGVNSIRKFSGIDAGSGENLFQGGRTMTIEEKITKTFDHHIFKFGGNYLRRLAQRADVQVPELQYANQSDFFQNIPNAIQVTYGVSLYNLRTYEVGSFFQDDWKLSDRLTINAGVRWDYFAPAYADDDRFYNRSGPFGLGPYLPAGTSWNSQWSSASPRFGFTYRADKSGNTVIRSGFGAFYSPHVLFGGPIGQVRDSLTAPTRANFSRNDVLKYGSLLQFPVVNAATLPLAVTTDSTSVIDTNYPNPYSLQWLLSVEQQLSRNWALDLSYVGNHGIHLTTTRQINQPDRLTGNRPSSNLGTFNFYDATESSNYHALQASLTRRFANHLSWNLYYTWAKALSHTDEADIISPVALQNPFNLGADYGPASSDIRNRLTSNFVYQPLFSEILGQNCKPWLCDGWQIAGVVTAQSGNPINILQASGLASSRPDATSVQPVLTDYRNTRRYLNASAFTKVPLNSVSGLPADFGNESRNGVYGPGLFNVDLSLARSLTVHERYGFRFQAEMLNAFNHTNYVGITSDVTSSSFGQITSSAGARVVQFSGKLQF</sequence>
<dbReference type="GO" id="GO:0015344">
    <property type="term" value="F:siderophore uptake transmembrane transporter activity"/>
    <property type="evidence" value="ECO:0007669"/>
    <property type="project" value="TreeGrafter"/>
</dbReference>
<dbReference type="InterPro" id="IPR036942">
    <property type="entry name" value="Beta-barrel_TonB_sf"/>
</dbReference>
<dbReference type="Proteomes" id="UP000292958">
    <property type="component" value="Unassembled WGS sequence"/>
</dbReference>
<dbReference type="InterPro" id="IPR037066">
    <property type="entry name" value="Plug_dom_sf"/>
</dbReference>
<evidence type="ECO:0000256" key="2">
    <source>
        <dbReference type="ARBA" id="ARBA00022448"/>
    </source>
</evidence>
<dbReference type="RefSeq" id="WP_130424045.1">
    <property type="nucleotide sequence ID" value="NZ_SHKW01000002.1"/>
</dbReference>
<dbReference type="Gene3D" id="2.40.170.20">
    <property type="entry name" value="TonB-dependent receptor, beta-barrel domain"/>
    <property type="match status" value="1"/>
</dbReference>
<feature type="domain" description="TonB-dependent transporter Oar-like beta-barrel" evidence="9">
    <location>
        <begin position="328"/>
        <end position="984"/>
    </location>
</feature>
<evidence type="ECO:0000256" key="5">
    <source>
        <dbReference type="ARBA" id="ARBA00022729"/>
    </source>
</evidence>
<dbReference type="PANTHER" id="PTHR30069">
    <property type="entry name" value="TONB-DEPENDENT OUTER MEMBRANE RECEPTOR"/>
    <property type="match status" value="1"/>
</dbReference>
<proteinExistence type="predicted"/>
<gene>
    <name evidence="10" type="ORF">BDD14_5731</name>
</gene>
<dbReference type="Gene3D" id="2.170.130.10">
    <property type="entry name" value="TonB-dependent receptor, plug domain"/>
    <property type="match status" value="1"/>
</dbReference>
<accession>A0A4Q7YGX5</accession>
<dbReference type="GO" id="GO:0044718">
    <property type="term" value="P:siderophore transmembrane transport"/>
    <property type="evidence" value="ECO:0007669"/>
    <property type="project" value="TreeGrafter"/>
</dbReference>
<dbReference type="InterPro" id="IPR039426">
    <property type="entry name" value="TonB-dep_rcpt-like"/>
</dbReference>
<evidence type="ECO:0000313" key="10">
    <source>
        <dbReference type="EMBL" id="RZU35645.1"/>
    </source>
</evidence>
<dbReference type="GO" id="GO:0030246">
    <property type="term" value="F:carbohydrate binding"/>
    <property type="evidence" value="ECO:0007669"/>
    <property type="project" value="InterPro"/>
</dbReference>
<dbReference type="Pfam" id="PF13620">
    <property type="entry name" value="CarboxypepD_reg"/>
    <property type="match status" value="1"/>
</dbReference>
<comment type="subcellular location">
    <subcellularLocation>
        <location evidence="1">Cell outer membrane</location>
        <topology evidence="1">Multi-pass membrane protein</topology>
    </subcellularLocation>
</comment>
<protein>
    <submittedName>
        <fullName evidence="10">Carboxypeptidase family protein</fullName>
    </submittedName>
</protein>
<keyword evidence="3" id="KW-1134">Transmembrane beta strand</keyword>
<feature type="signal peptide" evidence="8">
    <location>
        <begin position="1"/>
        <end position="24"/>
    </location>
</feature>
<feature type="domain" description="TonB-dependent transporter Oar-like beta-barrel" evidence="9">
    <location>
        <begin position="242"/>
        <end position="326"/>
    </location>
</feature>
<keyword evidence="10" id="KW-0378">Hydrolase</keyword>
<evidence type="ECO:0000256" key="1">
    <source>
        <dbReference type="ARBA" id="ARBA00004571"/>
    </source>
</evidence>
<reference evidence="10 11" key="1">
    <citation type="submission" date="2019-02" db="EMBL/GenBank/DDBJ databases">
        <title>Genomic Encyclopedia of Archaeal and Bacterial Type Strains, Phase II (KMG-II): from individual species to whole genera.</title>
        <authorList>
            <person name="Goeker M."/>
        </authorList>
    </citation>
    <scope>NUCLEOTIDE SEQUENCE [LARGE SCALE GENOMIC DNA]</scope>
    <source>
        <strain evidence="10 11">DSM 18101</strain>
    </source>
</reference>
<dbReference type="GO" id="GO:0004180">
    <property type="term" value="F:carboxypeptidase activity"/>
    <property type="evidence" value="ECO:0007669"/>
    <property type="project" value="UniProtKB-KW"/>
</dbReference>
<keyword evidence="11" id="KW-1185">Reference proteome</keyword>
<keyword evidence="5 8" id="KW-0732">Signal</keyword>
<comment type="caution">
    <text evidence="10">The sequence shown here is derived from an EMBL/GenBank/DDBJ whole genome shotgun (WGS) entry which is preliminary data.</text>
</comment>
<evidence type="ECO:0000259" key="9">
    <source>
        <dbReference type="Pfam" id="PF25183"/>
    </source>
</evidence>
<evidence type="ECO:0000256" key="3">
    <source>
        <dbReference type="ARBA" id="ARBA00022452"/>
    </source>
</evidence>